<dbReference type="AlphaFoldDB" id="A0A5B8FS60"/>
<dbReference type="Pfam" id="PF00353">
    <property type="entry name" value="HemolysinCabind"/>
    <property type="match status" value="1"/>
</dbReference>
<dbReference type="GO" id="GO:0005576">
    <property type="term" value="C:extracellular region"/>
    <property type="evidence" value="ECO:0007669"/>
    <property type="project" value="UniProtKB-SubCell"/>
</dbReference>
<dbReference type="PRINTS" id="PR00313">
    <property type="entry name" value="CABNDNGRPT"/>
</dbReference>
<name>A0A5B8FS60_9RHOB</name>
<dbReference type="Proteomes" id="UP000305888">
    <property type="component" value="Chromosome"/>
</dbReference>
<dbReference type="SUPFAM" id="SSF51120">
    <property type="entry name" value="beta-Roll"/>
    <property type="match status" value="1"/>
</dbReference>
<dbReference type="KEGG" id="ppru:FDP22_04995"/>
<dbReference type="RefSeq" id="WP_138575593.1">
    <property type="nucleotide sequence ID" value="NZ_CP040818.1"/>
</dbReference>
<gene>
    <name evidence="3" type="ORF">FDP22_04995</name>
</gene>
<dbReference type="InterPro" id="IPR050557">
    <property type="entry name" value="RTX_toxin/Mannuronan_C5-epim"/>
</dbReference>
<evidence type="ECO:0000256" key="1">
    <source>
        <dbReference type="ARBA" id="ARBA00004613"/>
    </source>
</evidence>
<dbReference type="Gene3D" id="3.30.1500.10">
    <property type="entry name" value="Haem-binding HasA"/>
    <property type="match status" value="1"/>
</dbReference>
<organism evidence="3 4">
    <name type="scientific">Paroceanicella profunda</name>
    <dbReference type="NCBI Taxonomy" id="2579971"/>
    <lineage>
        <taxon>Bacteria</taxon>
        <taxon>Pseudomonadati</taxon>
        <taxon>Pseudomonadota</taxon>
        <taxon>Alphaproteobacteria</taxon>
        <taxon>Rhodobacterales</taxon>
        <taxon>Paracoccaceae</taxon>
        <taxon>Paroceanicella</taxon>
    </lineage>
</organism>
<dbReference type="GO" id="GO:0005509">
    <property type="term" value="F:calcium ion binding"/>
    <property type="evidence" value="ECO:0007669"/>
    <property type="project" value="InterPro"/>
</dbReference>
<protein>
    <submittedName>
        <fullName evidence="3">Calcium-binding protein</fullName>
    </submittedName>
</protein>
<dbReference type="InterPro" id="IPR036912">
    <property type="entry name" value="HasA_haem-bd_sf"/>
</dbReference>
<comment type="subcellular location">
    <subcellularLocation>
        <location evidence="1">Secreted</location>
    </subcellularLocation>
</comment>
<dbReference type="PANTHER" id="PTHR38340">
    <property type="entry name" value="S-LAYER PROTEIN"/>
    <property type="match status" value="1"/>
</dbReference>
<dbReference type="Gene3D" id="2.150.10.10">
    <property type="entry name" value="Serralysin-like metalloprotease, C-terminal"/>
    <property type="match status" value="1"/>
</dbReference>
<evidence type="ECO:0000313" key="3">
    <source>
        <dbReference type="EMBL" id="QDL91195.1"/>
    </source>
</evidence>
<dbReference type="InterPro" id="IPR001343">
    <property type="entry name" value="Hemolysn_Ca-bd"/>
</dbReference>
<dbReference type="SUPFAM" id="SSF54621">
    <property type="entry name" value="Heme-binding protein A (HasA)"/>
    <property type="match status" value="1"/>
</dbReference>
<evidence type="ECO:0000313" key="4">
    <source>
        <dbReference type="Proteomes" id="UP000305888"/>
    </source>
</evidence>
<dbReference type="InterPro" id="IPR018511">
    <property type="entry name" value="Hemolysin-typ_Ca-bd_CS"/>
</dbReference>
<keyword evidence="4" id="KW-1185">Reference proteome</keyword>
<dbReference type="InterPro" id="IPR011049">
    <property type="entry name" value="Serralysin-like_metalloprot_C"/>
</dbReference>
<dbReference type="PROSITE" id="PS00330">
    <property type="entry name" value="HEMOLYSIN_CALCIUM"/>
    <property type="match status" value="3"/>
</dbReference>
<dbReference type="PANTHER" id="PTHR38340:SF1">
    <property type="entry name" value="S-LAYER PROTEIN"/>
    <property type="match status" value="1"/>
</dbReference>
<dbReference type="EMBL" id="CP040818">
    <property type="protein sequence ID" value="QDL91195.1"/>
    <property type="molecule type" value="Genomic_DNA"/>
</dbReference>
<accession>A0A5B8FS60</accession>
<sequence length="305" mass="31436">MQTTVTLLAATGIDLDAYFANFDANFSLSGFGAFSNMSTFSGDYMGTSGDAEALAFLVDGDLGYQFSNHHVDGTIDTISFGTDGDAVLNTETGLFDLSLGSTDFTIDFTPDLATADGDDVHGLVYDLMSDGTAPEGNTSTLVSLLDLTGVDLVGSAGNDRFNGTSADDHMTGGWGRDVFYGGQGADVLVGNIGNDRLFGGAGDDKLYGGRGNDLLRGGAGDDILAGGKGADTFVFRGSDLGVDRINDFTVGLDFIRLSASDFSGFEDLSISEQGGNAYIDLGDGDGILLAGVDADSLSAGDFQFV</sequence>
<proteinExistence type="predicted"/>
<dbReference type="OrthoDB" id="7872026at2"/>
<evidence type="ECO:0000256" key="2">
    <source>
        <dbReference type="ARBA" id="ARBA00022525"/>
    </source>
</evidence>
<reference evidence="3 4" key="1">
    <citation type="submission" date="2019-06" db="EMBL/GenBank/DDBJ databases">
        <title>Genome sequence of Rhodobacteraceae bacterium D4M1.</title>
        <authorList>
            <person name="Cao J."/>
        </authorList>
    </citation>
    <scope>NUCLEOTIDE SEQUENCE [LARGE SCALE GENOMIC DNA]</scope>
    <source>
        <strain evidence="3 4">D4M1</strain>
    </source>
</reference>
<keyword evidence="2" id="KW-0964">Secreted</keyword>